<dbReference type="Gene3D" id="3.90.550.10">
    <property type="entry name" value="Spore Coat Polysaccharide Biosynthesis Protein SpsA, Chain A"/>
    <property type="match status" value="1"/>
</dbReference>
<evidence type="ECO:0000313" key="1">
    <source>
        <dbReference type="EMBL" id="SDB26918.1"/>
    </source>
</evidence>
<dbReference type="Proteomes" id="UP000198771">
    <property type="component" value="Unassembled WGS sequence"/>
</dbReference>
<dbReference type="Pfam" id="PF09837">
    <property type="entry name" value="DUF2064"/>
    <property type="match status" value="1"/>
</dbReference>
<proteinExistence type="predicted"/>
<accession>A0A1G6C293</accession>
<protein>
    <recommendedName>
        <fullName evidence="3">Glycosyltransferase</fullName>
    </recommendedName>
</protein>
<dbReference type="SUPFAM" id="SSF53448">
    <property type="entry name" value="Nucleotide-diphospho-sugar transferases"/>
    <property type="match status" value="1"/>
</dbReference>
<sequence length="228" mass="25184">MTGQKDCVIVMVKYPRPGRVKTRLAATLGDSRAVDLYRCFVQDVLATLDALPAQVLICIDPPSMAQEFAVWLGPNRSFLVQYGKTLDARMDFAFAQAFDAGFERAVLLGSDLPDLPGRLVQAAFAGLASHDVVLGPATDGGFYLIGRQSRSFQNGVLTDIRWSTPAVLDATLIRLRRSGLTVLLLEEISDVDDLEALVRLMNSNVLPKDSRTFRYLQSLEQCEPLRLH</sequence>
<dbReference type="EMBL" id="FMXO01000006">
    <property type="protein sequence ID" value="SDB26918.1"/>
    <property type="molecule type" value="Genomic_DNA"/>
</dbReference>
<dbReference type="STRING" id="617002.SAMN05660653_01298"/>
<dbReference type="NCBIfam" id="TIGR04282">
    <property type="entry name" value="glyco_like_cofC"/>
    <property type="match status" value="1"/>
</dbReference>
<gene>
    <name evidence="1" type="ORF">SAMN05660653_01298</name>
</gene>
<evidence type="ECO:0000313" key="2">
    <source>
        <dbReference type="Proteomes" id="UP000198771"/>
    </source>
</evidence>
<dbReference type="InterPro" id="IPR029044">
    <property type="entry name" value="Nucleotide-diphossugar_trans"/>
</dbReference>
<dbReference type="OrthoDB" id="9798250at2"/>
<evidence type="ECO:0008006" key="3">
    <source>
        <dbReference type="Google" id="ProtNLM"/>
    </source>
</evidence>
<dbReference type="AlphaFoldDB" id="A0A1G6C293"/>
<dbReference type="InterPro" id="IPR018641">
    <property type="entry name" value="Trfase_1_rSAM/seldom-assoc"/>
</dbReference>
<reference evidence="1 2" key="1">
    <citation type="submission" date="2016-10" db="EMBL/GenBank/DDBJ databases">
        <authorList>
            <person name="de Groot N.N."/>
        </authorList>
    </citation>
    <scope>NUCLEOTIDE SEQUENCE [LARGE SCALE GENOMIC DNA]</scope>
    <source>
        <strain evidence="1 2">ASO4-2</strain>
    </source>
</reference>
<dbReference type="PANTHER" id="PTHR36529">
    <property type="entry name" value="SLL1095 PROTEIN"/>
    <property type="match status" value="1"/>
</dbReference>
<name>A0A1G6C293_9BACT</name>
<dbReference type="PANTHER" id="PTHR36529:SF1">
    <property type="entry name" value="GLYCOSYLTRANSFERASE"/>
    <property type="match status" value="1"/>
</dbReference>
<keyword evidence="2" id="KW-1185">Reference proteome</keyword>
<dbReference type="RefSeq" id="WP_092118885.1">
    <property type="nucleotide sequence ID" value="NZ_FMXO01000006.1"/>
</dbReference>
<organism evidence="1 2">
    <name type="scientific">Desulfonatronum thiosulfatophilum</name>
    <dbReference type="NCBI Taxonomy" id="617002"/>
    <lineage>
        <taxon>Bacteria</taxon>
        <taxon>Pseudomonadati</taxon>
        <taxon>Thermodesulfobacteriota</taxon>
        <taxon>Desulfovibrionia</taxon>
        <taxon>Desulfovibrionales</taxon>
        <taxon>Desulfonatronaceae</taxon>
        <taxon>Desulfonatronum</taxon>
    </lineage>
</organism>